<keyword evidence="1" id="KW-0479">Metal-binding</keyword>
<proteinExistence type="inferred from homology"/>
<keyword evidence="7" id="KW-1185">Reference proteome</keyword>
<dbReference type="AlphaFoldDB" id="A0A3A8ED38"/>
<comment type="caution">
    <text evidence="6">The sequence shown here is derived from an EMBL/GenBank/DDBJ whole genome shotgun (WGS) entry which is preliminary data.</text>
</comment>
<evidence type="ECO:0000256" key="2">
    <source>
        <dbReference type="ARBA" id="ARBA00022801"/>
    </source>
</evidence>
<dbReference type="InterPro" id="IPR050884">
    <property type="entry name" value="CNP_phosphodiesterase-III"/>
</dbReference>
<organism evidence="6 7">
    <name type="scientific">Acinetobacter guerrae</name>
    <dbReference type="NCBI Taxonomy" id="1843371"/>
    <lineage>
        <taxon>Bacteria</taxon>
        <taxon>Pseudomonadati</taxon>
        <taxon>Pseudomonadota</taxon>
        <taxon>Gammaproteobacteria</taxon>
        <taxon>Moraxellales</taxon>
        <taxon>Moraxellaceae</taxon>
        <taxon>Acinetobacter</taxon>
    </lineage>
</organism>
<keyword evidence="3" id="KW-0408">Iron</keyword>
<sequence length="270" mass="31457">MSFQVVPSSTQEYVLIQITDTHLLEQPEQEFVGMNPEQSFHQVMAHIQKHYPHVDAIIHTGDLAQAPKPKTYQRYLQFMQQFGIPFFHTPGNHDDEKYFPFHGEHPQQPILIELGNWRIILLNSAVSNRVDGFISTQQLEQLTNLLEQHQAYPTILACHHHPFEMHSKWIDQHKLKNSQAIFDLLERFKQVKAILYGHVHQNSSNFWQHIECLSSPSTSVQFKPCSDQFALDVLTPGYRVLKLKINGEFETQVQRLEQINYSINTEISGY</sequence>
<dbReference type="NCBIfam" id="NF008359">
    <property type="entry name" value="PRK11148.1"/>
    <property type="match status" value="1"/>
</dbReference>
<dbReference type="EC" id="3.1.4.53" evidence="6"/>
<keyword evidence="2 6" id="KW-0378">Hydrolase</keyword>
<reference evidence="6 7" key="1">
    <citation type="submission" date="2018-09" db="EMBL/GenBank/DDBJ databases">
        <title>The draft genome of Acinetobacter spp. strains.</title>
        <authorList>
            <person name="Qin J."/>
            <person name="Feng Y."/>
            <person name="Zong Z."/>
        </authorList>
    </citation>
    <scope>NUCLEOTIDE SEQUENCE [LARGE SCALE GENOMIC DNA]</scope>
    <source>
        <strain evidence="6 7">WCHAc060096</strain>
    </source>
</reference>
<dbReference type="Pfam" id="PF00149">
    <property type="entry name" value="Metallophos"/>
    <property type="match status" value="1"/>
</dbReference>
<gene>
    <name evidence="6" type="ORF">D7V21_11555</name>
</gene>
<dbReference type="Proteomes" id="UP000269001">
    <property type="component" value="Unassembled WGS sequence"/>
</dbReference>
<dbReference type="InterPro" id="IPR026575">
    <property type="entry name" value="GpdQ/CpdA-like"/>
</dbReference>
<protein>
    <submittedName>
        <fullName evidence="6">3',5'-cyclic-AMP phosphodiesterase</fullName>
        <ecNumber evidence="6">3.1.4.53</ecNumber>
    </submittedName>
</protein>
<evidence type="ECO:0000256" key="3">
    <source>
        <dbReference type="ARBA" id="ARBA00023004"/>
    </source>
</evidence>
<evidence type="ECO:0000256" key="4">
    <source>
        <dbReference type="ARBA" id="ARBA00025742"/>
    </source>
</evidence>
<dbReference type="Gene3D" id="3.60.21.10">
    <property type="match status" value="1"/>
</dbReference>
<comment type="similarity">
    <text evidence="4">Belongs to the cyclic nucleotide phosphodiesterase class-III family.</text>
</comment>
<feature type="domain" description="Calcineurin-like phosphoesterase" evidence="5">
    <location>
        <begin position="15"/>
        <end position="201"/>
    </location>
</feature>
<accession>A0A3A8ED38</accession>
<dbReference type="InterPro" id="IPR029052">
    <property type="entry name" value="Metallo-depent_PP-like"/>
</dbReference>
<dbReference type="GO" id="GO:0046872">
    <property type="term" value="F:metal ion binding"/>
    <property type="evidence" value="ECO:0007669"/>
    <property type="project" value="UniProtKB-KW"/>
</dbReference>
<dbReference type="RefSeq" id="WP_120370633.1">
    <property type="nucleotide sequence ID" value="NZ_BKYM01000020.1"/>
</dbReference>
<dbReference type="EMBL" id="RAXU01000014">
    <property type="protein sequence ID" value="RKG32545.1"/>
    <property type="molecule type" value="Genomic_DNA"/>
</dbReference>
<dbReference type="PANTHER" id="PTHR42988">
    <property type="entry name" value="PHOSPHOHYDROLASE"/>
    <property type="match status" value="1"/>
</dbReference>
<evidence type="ECO:0000256" key="1">
    <source>
        <dbReference type="ARBA" id="ARBA00022723"/>
    </source>
</evidence>
<name>A0A3A8ED38_9GAMM</name>
<evidence type="ECO:0000259" key="5">
    <source>
        <dbReference type="Pfam" id="PF00149"/>
    </source>
</evidence>
<dbReference type="SUPFAM" id="SSF56300">
    <property type="entry name" value="Metallo-dependent phosphatases"/>
    <property type="match status" value="1"/>
</dbReference>
<dbReference type="InterPro" id="IPR004843">
    <property type="entry name" value="Calcineurin-like_PHP"/>
</dbReference>
<evidence type="ECO:0000313" key="6">
    <source>
        <dbReference type="EMBL" id="RKG32545.1"/>
    </source>
</evidence>
<dbReference type="PANTHER" id="PTHR42988:SF2">
    <property type="entry name" value="CYCLIC NUCLEOTIDE PHOSPHODIESTERASE CBUA0032-RELATED"/>
    <property type="match status" value="1"/>
</dbReference>
<dbReference type="CDD" id="cd07402">
    <property type="entry name" value="MPP_GpdQ"/>
    <property type="match status" value="1"/>
</dbReference>
<evidence type="ECO:0000313" key="7">
    <source>
        <dbReference type="Proteomes" id="UP000269001"/>
    </source>
</evidence>
<dbReference type="GO" id="GO:0004115">
    <property type="term" value="F:3',5'-cyclic-AMP phosphodiesterase activity"/>
    <property type="evidence" value="ECO:0007669"/>
    <property type="project" value="UniProtKB-EC"/>
</dbReference>